<reference evidence="1" key="1">
    <citation type="journal article" date="2023" name="Nat. Commun.">
        <title>Diploid and tetraploid genomes of Acorus and the evolution of monocots.</title>
        <authorList>
            <person name="Ma L."/>
            <person name="Liu K.W."/>
            <person name="Li Z."/>
            <person name="Hsiao Y.Y."/>
            <person name="Qi Y."/>
            <person name="Fu T."/>
            <person name="Tang G.D."/>
            <person name="Zhang D."/>
            <person name="Sun W.H."/>
            <person name="Liu D.K."/>
            <person name="Li Y."/>
            <person name="Chen G.Z."/>
            <person name="Liu X.D."/>
            <person name="Liao X.Y."/>
            <person name="Jiang Y.T."/>
            <person name="Yu X."/>
            <person name="Hao Y."/>
            <person name="Huang J."/>
            <person name="Zhao X.W."/>
            <person name="Ke S."/>
            <person name="Chen Y.Y."/>
            <person name="Wu W.L."/>
            <person name="Hsu J.L."/>
            <person name="Lin Y.F."/>
            <person name="Huang M.D."/>
            <person name="Li C.Y."/>
            <person name="Huang L."/>
            <person name="Wang Z.W."/>
            <person name="Zhao X."/>
            <person name="Zhong W.Y."/>
            <person name="Peng D.H."/>
            <person name="Ahmad S."/>
            <person name="Lan S."/>
            <person name="Zhang J.S."/>
            <person name="Tsai W.C."/>
            <person name="Van de Peer Y."/>
            <person name="Liu Z.J."/>
        </authorList>
    </citation>
    <scope>NUCLEOTIDE SEQUENCE</scope>
    <source>
        <strain evidence="1">CP</strain>
    </source>
</reference>
<evidence type="ECO:0000313" key="1">
    <source>
        <dbReference type="EMBL" id="KAK1300467.1"/>
    </source>
</evidence>
<name>A0AAV9DHZ9_ACOCL</name>
<protein>
    <submittedName>
        <fullName evidence="1">Uncharacterized protein</fullName>
    </submittedName>
</protein>
<dbReference type="AlphaFoldDB" id="A0AAV9DHZ9"/>
<accession>A0AAV9DHZ9</accession>
<dbReference type="Proteomes" id="UP001180020">
    <property type="component" value="Unassembled WGS sequence"/>
</dbReference>
<gene>
    <name evidence="1" type="ORF">QJS10_CPB13g00965</name>
</gene>
<evidence type="ECO:0000313" key="2">
    <source>
        <dbReference type="Proteomes" id="UP001180020"/>
    </source>
</evidence>
<reference evidence="1" key="2">
    <citation type="submission" date="2023-06" db="EMBL/GenBank/DDBJ databases">
        <authorList>
            <person name="Ma L."/>
            <person name="Liu K.-W."/>
            <person name="Li Z."/>
            <person name="Hsiao Y.-Y."/>
            <person name="Qi Y."/>
            <person name="Fu T."/>
            <person name="Tang G."/>
            <person name="Zhang D."/>
            <person name="Sun W.-H."/>
            <person name="Liu D.-K."/>
            <person name="Li Y."/>
            <person name="Chen G.-Z."/>
            <person name="Liu X.-D."/>
            <person name="Liao X.-Y."/>
            <person name="Jiang Y.-T."/>
            <person name="Yu X."/>
            <person name="Hao Y."/>
            <person name="Huang J."/>
            <person name="Zhao X.-W."/>
            <person name="Ke S."/>
            <person name="Chen Y.-Y."/>
            <person name="Wu W.-L."/>
            <person name="Hsu J.-L."/>
            <person name="Lin Y.-F."/>
            <person name="Huang M.-D."/>
            <person name="Li C.-Y."/>
            <person name="Huang L."/>
            <person name="Wang Z.-W."/>
            <person name="Zhao X."/>
            <person name="Zhong W.-Y."/>
            <person name="Peng D.-H."/>
            <person name="Ahmad S."/>
            <person name="Lan S."/>
            <person name="Zhang J.-S."/>
            <person name="Tsai W.-C."/>
            <person name="Van De Peer Y."/>
            <person name="Liu Z.-J."/>
        </authorList>
    </citation>
    <scope>NUCLEOTIDE SEQUENCE</scope>
    <source>
        <strain evidence="1">CP</strain>
        <tissue evidence="1">Leaves</tissue>
    </source>
</reference>
<dbReference type="EMBL" id="JAUJYO010000013">
    <property type="protein sequence ID" value="KAK1300467.1"/>
    <property type="molecule type" value="Genomic_DNA"/>
</dbReference>
<proteinExistence type="predicted"/>
<sequence>MDVRERGRTPSQPLRVPPRWGEVKRMIFRYFAESIGFSFAELGRPRMGAAEGDHGLVY</sequence>
<keyword evidence="2" id="KW-1185">Reference proteome</keyword>
<organism evidence="1 2">
    <name type="scientific">Acorus calamus</name>
    <name type="common">Sweet flag</name>
    <dbReference type="NCBI Taxonomy" id="4465"/>
    <lineage>
        <taxon>Eukaryota</taxon>
        <taxon>Viridiplantae</taxon>
        <taxon>Streptophyta</taxon>
        <taxon>Embryophyta</taxon>
        <taxon>Tracheophyta</taxon>
        <taxon>Spermatophyta</taxon>
        <taxon>Magnoliopsida</taxon>
        <taxon>Liliopsida</taxon>
        <taxon>Acoraceae</taxon>
        <taxon>Acorus</taxon>
    </lineage>
</organism>
<comment type="caution">
    <text evidence="1">The sequence shown here is derived from an EMBL/GenBank/DDBJ whole genome shotgun (WGS) entry which is preliminary data.</text>
</comment>